<dbReference type="Pfam" id="PF19668">
    <property type="entry name" value="DUF6171"/>
    <property type="match status" value="1"/>
</dbReference>
<reference evidence="1 2" key="1">
    <citation type="submission" date="2018-05" db="EMBL/GenBank/DDBJ databases">
        <authorList>
            <person name="Goeker M."/>
            <person name="Huntemann M."/>
            <person name="Clum A."/>
            <person name="Pillay M."/>
            <person name="Palaniappan K."/>
            <person name="Varghese N."/>
            <person name="Mikhailova N."/>
            <person name="Stamatis D."/>
            <person name="Reddy T."/>
            <person name="Daum C."/>
            <person name="Shapiro N."/>
            <person name="Ivanova N."/>
            <person name="Kyrpides N."/>
            <person name="Woyke T."/>
        </authorList>
    </citation>
    <scope>NUCLEOTIDE SEQUENCE [LARGE SCALE GENOMIC DNA]</scope>
    <source>
        <strain evidence="1 2">DSM 26524</strain>
    </source>
</reference>
<name>A0AB73T485_9FIRM</name>
<sequence length="84" mass="10009">MEKRFCRKCLTKDMDDGEYYRTVQEYISNLPEEMKISSDFYEKRLHYCQNCDNMVNGMCRLCGCFVEVRAAKKMSHCAMNPALW</sequence>
<dbReference type="InterPro" id="IPR046169">
    <property type="entry name" value="DUF6171"/>
</dbReference>
<dbReference type="EMBL" id="QGGY01000005">
    <property type="protein sequence ID" value="PWJ76027.1"/>
    <property type="molecule type" value="Genomic_DNA"/>
</dbReference>
<proteinExistence type="predicted"/>
<protein>
    <submittedName>
        <fullName evidence="1">Uncharacterized protein</fullName>
    </submittedName>
</protein>
<dbReference type="AlphaFoldDB" id="A0AB73T485"/>
<evidence type="ECO:0000313" key="1">
    <source>
        <dbReference type="EMBL" id="PWJ76027.1"/>
    </source>
</evidence>
<accession>A0AB73T485</accession>
<evidence type="ECO:0000313" key="2">
    <source>
        <dbReference type="Proteomes" id="UP000245412"/>
    </source>
</evidence>
<organism evidence="1 2">
    <name type="scientific">Murimonas intestini</name>
    <dbReference type="NCBI Taxonomy" id="1337051"/>
    <lineage>
        <taxon>Bacteria</taxon>
        <taxon>Bacillati</taxon>
        <taxon>Bacillota</taxon>
        <taxon>Clostridia</taxon>
        <taxon>Lachnospirales</taxon>
        <taxon>Lachnospiraceae</taxon>
        <taxon>Murimonas</taxon>
    </lineage>
</organism>
<gene>
    <name evidence="1" type="ORF">C7383_10561</name>
</gene>
<keyword evidence="2" id="KW-1185">Reference proteome</keyword>
<comment type="caution">
    <text evidence="1">The sequence shown here is derived from an EMBL/GenBank/DDBJ whole genome shotgun (WGS) entry which is preliminary data.</text>
</comment>
<dbReference type="RefSeq" id="WP_109626095.1">
    <property type="nucleotide sequence ID" value="NZ_CABJAT010000005.1"/>
</dbReference>
<dbReference type="Proteomes" id="UP000245412">
    <property type="component" value="Unassembled WGS sequence"/>
</dbReference>